<name>A0ABV9JCQ3_9LACT</name>
<keyword evidence="3" id="KW-1185">Reference proteome</keyword>
<evidence type="ECO:0000313" key="3">
    <source>
        <dbReference type="Proteomes" id="UP001595987"/>
    </source>
</evidence>
<proteinExistence type="predicted"/>
<organism evidence="2 3">
    <name type="scientific">Lactococcus nasutitermitis</name>
    <dbReference type="NCBI Taxonomy" id="1652957"/>
    <lineage>
        <taxon>Bacteria</taxon>
        <taxon>Bacillati</taxon>
        <taxon>Bacillota</taxon>
        <taxon>Bacilli</taxon>
        <taxon>Lactobacillales</taxon>
        <taxon>Streptococcaceae</taxon>
        <taxon>Lactococcus</taxon>
    </lineage>
</organism>
<evidence type="ECO:0000313" key="2">
    <source>
        <dbReference type="EMBL" id="MFC4652206.1"/>
    </source>
</evidence>
<evidence type="ECO:0000259" key="1">
    <source>
        <dbReference type="Pfam" id="PF06902"/>
    </source>
</evidence>
<accession>A0ABV9JCQ3</accession>
<protein>
    <submittedName>
        <fullName evidence="2">(4Fe-4S)-binding protein</fullName>
    </submittedName>
</protein>
<gene>
    <name evidence="2" type="ORF">ACFO26_04730</name>
</gene>
<dbReference type="InterPro" id="IPR010693">
    <property type="entry name" value="Divergent_4Fe-4S_mono-cluster"/>
</dbReference>
<dbReference type="Proteomes" id="UP001595987">
    <property type="component" value="Unassembled WGS sequence"/>
</dbReference>
<comment type="caution">
    <text evidence="2">The sequence shown here is derived from an EMBL/GenBank/DDBJ whole genome shotgun (WGS) entry which is preliminary data.</text>
</comment>
<feature type="domain" description="Divergent 4Fe-4S mono-cluster" evidence="1">
    <location>
        <begin position="21"/>
        <end position="84"/>
    </location>
</feature>
<dbReference type="RefSeq" id="WP_213535384.1">
    <property type="nucleotide sequence ID" value="NZ_BOVQ01000004.1"/>
</dbReference>
<reference evidence="3" key="1">
    <citation type="journal article" date="2019" name="Int. J. Syst. Evol. Microbiol.">
        <title>The Global Catalogue of Microorganisms (GCM) 10K type strain sequencing project: providing services to taxonomists for standard genome sequencing and annotation.</title>
        <authorList>
            <consortium name="The Broad Institute Genomics Platform"/>
            <consortium name="The Broad Institute Genome Sequencing Center for Infectious Disease"/>
            <person name="Wu L."/>
            <person name="Ma J."/>
        </authorList>
    </citation>
    <scope>NUCLEOTIDE SEQUENCE [LARGE SCALE GENOMIC DNA]</scope>
    <source>
        <strain evidence="3">CCUG 63287</strain>
    </source>
</reference>
<dbReference type="Pfam" id="PF06902">
    <property type="entry name" value="Fer4_19"/>
    <property type="match status" value="1"/>
</dbReference>
<dbReference type="EMBL" id="JBHSGD010000005">
    <property type="protein sequence ID" value="MFC4652206.1"/>
    <property type="molecule type" value="Genomic_DNA"/>
</dbReference>
<sequence>MKESELEMAGAELLSQGYRKYRGQELDIYYNVSLCAHAGECVRGDSKIFEVGRKPWILPDNGGTVEHTMTVINRCPSGALKYLRHEKKEENV</sequence>